<dbReference type="PROSITE" id="PS50878">
    <property type="entry name" value="RT_POL"/>
    <property type="match status" value="1"/>
</dbReference>
<dbReference type="InterPro" id="IPR043502">
    <property type="entry name" value="DNA/RNA_pol_sf"/>
</dbReference>
<dbReference type="InterPro" id="IPR000477">
    <property type="entry name" value="RT_dom"/>
</dbReference>
<keyword evidence="2" id="KW-0548">Nucleotidyltransferase</keyword>
<name>A0AAD0TZ29_9GAMM</name>
<proteinExistence type="predicted"/>
<dbReference type="Proteomes" id="UP000279995">
    <property type="component" value="Chromosome I"/>
</dbReference>
<dbReference type="NCBIfam" id="NF041747">
    <property type="entry name" value="Drt3a"/>
    <property type="match status" value="1"/>
</dbReference>
<gene>
    <name evidence="2" type="ORF">D9T18_09375</name>
</gene>
<dbReference type="AlphaFoldDB" id="A0AAD0TZ29"/>
<organism evidence="2 3">
    <name type="scientific">Pseudoalteromonas agarivorans</name>
    <dbReference type="NCBI Taxonomy" id="176102"/>
    <lineage>
        <taxon>Bacteria</taxon>
        <taxon>Pseudomonadati</taxon>
        <taxon>Pseudomonadota</taxon>
        <taxon>Gammaproteobacteria</taxon>
        <taxon>Alteromonadales</taxon>
        <taxon>Pseudoalteromonadaceae</taxon>
        <taxon>Pseudoalteromonas</taxon>
    </lineage>
</organism>
<dbReference type="CDD" id="cd01646">
    <property type="entry name" value="RT_Bac_retron_I"/>
    <property type="match status" value="1"/>
</dbReference>
<feature type="domain" description="Reverse transcriptase" evidence="1">
    <location>
        <begin position="1"/>
        <end position="241"/>
    </location>
</feature>
<accession>A0AAD0TZ29</accession>
<sequence>MDFEYINEGKLNILARNKGLDKFSTLKAIDLLKYDGLFMSEFNKLSLHGKSVISIEEPGSYLLLNYLSQMLNNVSNSKQSDKDLIIRTIIQLLQEKTTKFIYRLDIKKFYESIHPEIMYNQVSQDMRISPNSKKLILLYLNSVESNDFEGIGRGTSLSGSLAEYFLEDFDKNVKKIEGIYFYARFVDDIIIFSFNEIFNIQEKLTSLLPSGLTFHSKSEKFQEIRIDDDEDKKFNYLGYSFEAKKSKLSKIDISENKVKKIKNRIVKSLLSFGEDRDEEMLLKRLKFITGNRRVEFRNGRSFNLGLYYSYKYIDIADSQSLKEIDRFYRNALYSKKSRIKRLIKIEEIEKKKLNFVKNLSFKNAFLSKPIYSFEDIKIIKRCWSNAQ</sequence>
<dbReference type="Pfam" id="PF00078">
    <property type="entry name" value="RVT_1"/>
    <property type="match status" value="1"/>
</dbReference>
<keyword evidence="2" id="KW-0695">RNA-directed DNA polymerase</keyword>
<evidence type="ECO:0000313" key="2">
    <source>
        <dbReference type="EMBL" id="AYM86900.1"/>
    </source>
</evidence>
<dbReference type="RefSeq" id="WP_121637621.1">
    <property type="nucleotide sequence ID" value="NZ_CP033065.1"/>
</dbReference>
<evidence type="ECO:0000259" key="1">
    <source>
        <dbReference type="PROSITE" id="PS50878"/>
    </source>
</evidence>
<evidence type="ECO:0000313" key="3">
    <source>
        <dbReference type="Proteomes" id="UP000279995"/>
    </source>
</evidence>
<reference evidence="2 3" key="1">
    <citation type="submission" date="2018-10" db="EMBL/GenBank/DDBJ databases">
        <title>Complete Genome Sequence and Transcriptomic Profiles of a Marine Bacterium, Pseudoalteromonas agarivorans Hao 2018.</title>
        <authorList>
            <person name="Hao L."/>
        </authorList>
    </citation>
    <scope>NUCLEOTIDE SEQUENCE [LARGE SCALE GENOMIC DNA]</scope>
    <source>
        <strain evidence="2 3">Hao 2018</strain>
    </source>
</reference>
<keyword evidence="2" id="KW-0808">Transferase</keyword>
<dbReference type="EMBL" id="CP033065">
    <property type="protein sequence ID" value="AYM86900.1"/>
    <property type="molecule type" value="Genomic_DNA"/>
</dbReference>
<dbReference type="SUPFAM" id="SSF56672">
    <property type="entry name" value="DNA/RNA polymerases"/>
    <property type="match status" value="1"/>
</dbReference>
<protein>
    <submittedName>
        <fullName evidence="2">RNA-directed DNA polymerase</fullName>
    </submittedName>
</protein>
<dbReference type="GO" id="GO:0003964">
    <property type="term" value="F:RNA-directed DNA polymerase activity"/>
    <property type="evidence" value="ECO:0007669"/>
    <property type="project" value="UniProtKB-KW"/>
</dbReference>